<accession>A0A5C6AKS2</accession>
<keyword evidence="3" id="KW-1185">Reference proteome</keyword>
<dbReference type="InterPro" id="IPR016024">
    <property type="entry name" value="ARM-type_fold"/>
</dbReference>
<dbReference type="AlphaFoldDB" id="A0A5C6AKS2"/>
<dbReference type="Proteomes" id="UP000317421">
    <property type="component" value="Unassembled WGS sequence"/>
</dbReference>
<organism evidence="2 3">
    <name type="scientific">Botrimarina colliarenosi</name>
    <dbReference type="NCBI Taxonomy" id="2528001"/>
    <lineage>
        <taxon>Bacteria</taxon>
        <taxon>Pseudomonadati</taxon>
        <taxon>Planctomycetota</taxon>
        <taxon>Planctomycetia</taxon>
        <taxon>Pirellulales</taxon>
        <taxon>Lacipirellulaceae</taxon>
        <taxon>Botrimarina</taxon>
    </lineage>
</organism>
<name>A0A5C6AKS2_9BACT</name>
<gene>
    <name evidence="2" type="ORF">Pla108_15770</name>
</gene>
<evidence type="ECO:0000256" key="1">
    <source>
        <dbReference type="SAM" id="SignalP"/>
    </source>
</evidence>
<reference evidence="2 3" key="1">
    <citation type="submission" date="2019-02" db="EMBL/GenBank/DDBJ databases">
        <title>Deep-cultivation of Planctomycetes and their phenomic and genomic characterization uncovers novel biology.</title>
        <authorList>
            <person name="Wiegand S."/>
            <person name="Jogler M."/>
            <person name="Boedeker C."/>
            <person name="Pinto D."/>
            <person name="Vollmers J."/>
            <person name="Rivas-Marin E."/>
            <person name="Kohn T."/>
            <person name="Peeters S.H."/>
            <person name="Heuer A."/>
            <person name="Rast P."/>
            <person name="Oberbeckmann S."/>
            <person name="Bunk B."/>
            <person name="Jeske O."/>
            <person name="Meyerdierks A."/>
            <person name="Storesund J.E."/>
            <person name="Kallscheuer N."/>
            <person name="Luecker S."/>
            <person name="Lage O.M."/>
            <person name="Pohl T."/>
            <person name="Merkel B.J."/>
            <person name="Hornburger P."/>
            <person name="Mueller R.-W."/>
            <person name="Bruemmer F."/>
            <person name="Labrenz M."/>
            <person name="Spormann A.M."/>
            <person name="Op Den Camp H."/>
            <person name="Overmann J."/>
            <person name="Amann R."/>
            <person name="Jetten M.S.M."/>
            <person name="Mascher T."/>
            <person name="Medema M.H."/>
            <person name="Devos D.P."/>
            <person name="Kaster A.-K."/>
            <person name="Ovreas L."/>
            <person name="Rohde M."/>
            <person name="Galperin M.Y."/>
            <person name="Jogler C."/>
        </authorList>
    </citation>
    <scope>NUCLEOTIDE SEQUENCE [LARGE SCALE GENOMIC DNA]</scope>
    <source>
        <strain evidence="2 3">Pla108</strain>
    </source>
</reference>
<feature type="chain" id="PRO_5022802620" description="Response regulatory domain-containing protein" evidence="1">
    <location>
        <begin position="20"/>
        <end position="676"/>
    </location>
</feature>
<feature type="signal peptide" evidence="1">
    <location>
        <begin position="1"/>
        <end position="19"/>
    </location>
</feature>
<evidence type="ECO:0000313" key="3">
    <source>
        <dbReference type="Proteomes" id="UP000317421"/>
    </source>
</evidence>
<dbReference type="RefSeq" id="WP_146444275.1">
    <property type="nucleotide sequence ID" value="NZ_SJPR01000001.1"/>
</dbReference>
<protein>
    <recommendedName>
        <fullName evidence="4">Response regulatory domain-containing protein</fullName>
    </recommendedName>
</protein>
<dbReference type="SUPFAM" id="SSF48371">
    <property type="entry name" value="ARM repeat"/>
    <property type="match status" value="1"/>
</dbReference>
<proteinExistence type="predicted"/>
<dbReference type="EMBL" id="SJPR01000001">
    <property type="protein sequence ID" value="TWU00625.1"/>
    <property type="molecule type" value="Genomic_DNA"/>
</dbReference>
<dbReference type="Gene3D" id="1.25.10.10">
    <property type="entry name" value="Leucine-rich Repeat Variant"/>
    <property type="match status" value="1"/>
</dbReference>
<dbReference type="OrthoDB" id="253582at2"/>
<keyword evidence="1" id="KW-0732">Signal</keyword>
<comment type="caution">
    <text evidence="2">The sequence shown here is derived from an EMBL/GenBank/DDBJ whole genome shotgun (WGS) entry which is preliminary data.</text>
</comment>
<evidence type="ECO:0000313" key="2">
    <source>
        <dbReference type="EMBL" id="TWU00625.1"/>
    </source>
</evidence>
<sequence length="676" mass="70061" precursor="true">MKTFLAAIAVTLLSSVAGAASPAVEATLALPRTEPQHYVQSALTLVDLGAAAQADQIVSELNALGLTDAQYADLVETVGTAALTRLGRELPAAAPVVDKALAAAHAAATSPARLESLVERLSGERDQAIDAIRSLRETGAAGVAYCMEQLAKTDNDTIRARLREALVALDPISQPAIFEATGSDDPNVAAEAAYALGRLAELGRTRSPIAAALVAGRAFEPGPPGDAARWAYGKLTGRIPTIGDAKRRLDAAITELLAGPVLFSDGVSAALNLDVQLAARLAADRAALDPADQRAARQALLLALETGAEASPDASSTSDLSLVLGAALEHQLHHAARLACEALGKRADPTALAVAGGGVAPLAQALEAPHPSTRFAAAEAILAIDPRQPFAGSSRLADTLLYFAASEGDDAAVIASPQLARAGETAGWLLGAGYVAVPANRGDDALRIATESPDTRLVLVDMSVSLPGARETIFRLRRSPETALVPIAVLAADSRLYEAQRVAEDQGGETGRVIALPRPHSPEATASLAERLVALAPADWPDADKRLGQAKAAQQAIARLVADGPAFYGFDRRADRVAMLAGLGGSDASLATLESLGTPESQQRLLTAASLEVRPIADREAAADAFAASVRAHGVLLTSDQIRRQYDRYNLSAAAPEATQRLLGRLLDVIEKKAEK</sequence>
<evidence type="ECO:0008006" key="4">
    <source>
        <dbReference type="Google" id="ProtNLM"/>
    </source>
</evidence>
<dbReference type="InterPro" id="IPR011989">
    <property type="entry name" value="ARM-like"/>
</dbReference>